<name>A0ABX2TCC6_9PROT</name>
<proteinExistence type="predicted"/>
<dbReference type="EMBL" id="JABFDB010000013">
    <property type="protein sequence ID" value="NYZ21702.1"/>
    <property type="molecule type" value="Genomic_DNA"/>
</dbReference>
<evidence type="ECO:0000313" key="2">
    <source>
        <dbReference type="EMBL" id="NYZ21702.1"/>
    </source>
</evidence>
<reference evidence="2 3" key="1">
    <citation type="submission" date="2020-05" db="EMBL/GenBank/DDBJ databases">
        <title>Azospirillum oleiclasticum sp. nov, a nitrogen-fixing and heavy crude oil-emulsifying bacterium isolated from the crude oil of Yumen Oilfield.</title>
        <authorList>
            <person name="Wu D."/>
            <person name="Cai M."/>
            <person name="Zhang X."/>
        </authorList>
    </citation>
    <scope>NUCLEOTIDE SEQUENCE [LARGE SCALE GENOMIC DNA]</scope>
    <source>
        <strain evidence="2 3">ROY-1-1-2</strain>
    </source>
</reference>
<accession>A0ABX2TCC6</accession>
<comment type="caution">
    <text evidence="2">The sequence shown here is derived from an EMBL/GenBank/DDBJ whole genome shotgun (WGS) entry which is preliminary data.</text>
</comment>
<feature type="chain" id="PRO_5046364907" description="Fibronectin-binding protein" evidence="1">
    <location>
        <begin position="22"/>
        <end position="123"/>
    </location>
</feature>
<protein>
    <recommendedName>
        <fullName evidence="4">Fibronectin-binding protein</fullName>
    </recommendedName>
</protein>
<sequence length="123" mass="12600">MVRSLALGAALVVGMVAPAFAQSADSVVGNYSYTGTDTDGSKYSEAGKVVVKKAPSGALEVSWDDGAYVGVGQVTGNVFAVASVADGKNSIMLLTIGADGSLSGPWWRRLDKGAKGTEVWTKK</sequence>
<feature type="signal peptide" evidence="1">
    <location>
        <begin position="1"/>
        <end position="21"/>
    </location>
</feature>
<keyword evidence="1" id="KW-0732">Signal</keyword>
<dbReference type="Proteomes" id="UP000584642">
    <property type="component" value="Unassembled WGS sequence"/>
</dbReference>
<evidence type="ECO:0008006" key="4">
    <source>
        <dbReference type="Google" id="ProtNLM"/>
    </source>
</evidence>
<evidence type="ECO:0000256" key="1">
    <source>
        <dbReference type="SAM" id="SignalP"/>
    </source>
</evidence>
<gene>
    <name evidence="2" type="ORF">HND93_18465</name>
</gene>
<evidence type="ECO:0000313" key="3">
    <source>
        <dbReference type="Proteomes" id="UP000584642"/>
    </source>
</evidence>
<organism evidence="2 3">
    <name type="scientific">Azospirillum oleiclasticum</name>
    <dbReference type="NCBI Taxonomy" id="2735135"/>
    <lineage>
        <taxon>Bacteria</taxon>
        <taxon>Pseudomonadati</taxon>
        <taxon>Pseudomonadota</taxon>
        <taxon>Alphaproteobacteria</taxon>
        <taxon>Rhodospirillales</taxon>
        <taxon>Azospirillaceae</taxon>
        <taxon>Azospirillum</taxon>
    </lineage>
</organism>
<keyword evidence="3" id="KW-1185">Reference proteome</keyword>